<dbReference type="Proteomes" id="UP001054857">
    <property type="component" value="Unassembled WGS sequence"/>
</dbReference>
<feature type="region of interest" description="Disordered" evidence="1">
    <location>
        <begin position="89"/>
        <end position="122"/>
    </location>
</feature>
<protein>
    <submittedName>
        <fullName evidence="2">Uncharacterized protein</fullName>
    </submittedName>
</protein>
<organism evidence="2 3">
    <name type="scientific">Astrephomene gubernaculifera</name>
    <dbReference type="NCBI Taxonomy" id="47775"/>
    <lineage>
        <taxon>Eukaryota</taxon>
        <taxon>Viridiplantae</taxon>
        <taxon>Chlorophyta</taxon>
        <taxon>core chlorophytes</taxon>
        <taxon>Chlorophyceae</taxon>
        <taxon>CS clade</taxon>
        <taxon>Chlamydomonadales</taxon>
        <taxon>Astrephomenaceae</taxon>
        <taxon>Astrephomene</taxon>
    </lineage>
</organism>
<dbReference type="EMBL" id="BMAR01000003">
    <property type="protein sequence ID" value="GFR42410.1"/>
    <property type="molecule type" value="Genomic_DNA"/>
</dbReference>
<accession>A0AAD3HJ94</accession>
<evidence type="ECO:0000256" key="1">
    <source>
        <dbReference type="SAM" id="MobiDB-lite"/>
    </source>
</evidence>
<sequence length="122" mass="11762">MAGACSGAAAGSRLWPPWGSLEGGSALDIRLAPPPSPDPLTALSHPVRAVGGWPATACCLVSQLSGVAHVGAPARSAAAPSGVMWRGGAAAAAANGSGDGVSREGRAGASERPAERADEGAL</sequence>
<proteinExistence type="predicted"/>
<evidence type="ECO:0000313" key="3">
    <source>
        <dbReference type="Proteomes" id="UP001054857"/>
    </source>
</evidence>
<dbReference type="AlphaFoldDB" id="A0AAD3HJ94"/>
<feature type="compositionally biased region" description="Basic and acidic residues" evidence="1">
    <location>
        <begin position="112"/>
        <end position="122"/>
    </location>
</feature>
<name>A0AAD3HJ94_9CHLO</name>
<comment type="caution">
    <text evidence="2">The sequence shown here is derived from an EMBL/GenBank/DDBJ whole genome shotgun (WGS) entry which is preliminary data.</text>
</comment>
<keyword evidence="3" id="KW-1185">Reference proteome</keyword>
<gene>
    <name evidence="2" type="ORF">Agub_g3310</name>
</gene>
<reference evidence="2 3" key="1">
    <citation type="journal article" date="2021" name="Sci. Rep.">
        <title>Genome sequencing of the multicellular alga Astrephomene provides insights into convergent evolution of germ-soma differentiation.</title>
        <authorList>
            <person name="Yamashita S."/>
            <person name="Yamamoto K."/>
            <person name="Matsuzaki R."/>
            <person name="Suzuki S."/>
            <person name="Yamaguchi H."/>
            <person name="Hirooka S."/>
            <person name="Minakuchi Y."/>
            <person name="Miyagishima S."/>
            <person name="Kawachi M."/>
            <person name="Toyoda A."/>
            <person name="Nozaki H."/>
        </authorList>
    </citation>
    <scope>NUCLEOTIDE SEQUENCE [LARGE SCALE GENOMIC DNA]</scope>
    <source>
        <strain evidence="2 3">NIES-4017</strain>
    </source>
</reference>
<evidence type="ECO:0000313" key="2">
    <source>
        <dbReference type="EMBL" id="GFR42410.1"/>
    </source>
</evidence>